<feature type="compositionally biased region" description="Basic and acidic residues" evidence="5">
    <location>
        <begin position="722"/>
        <end position="731"/>
    </location>
</feature>
<feature type="compositionally biased region" description="Low complexity" evidence="5">
    <location>
        <begin position="1757"/>
        <end position="1769"/>
    </location>
</feature>
<feature type="region of interest" description="Disordered" evidence="5">
    <location>
        <begin position="488"/>
        <end position="522"/>
    </location>
</feature>
<feature type="compositionally biased region" description="Low complexity" evidence="5">
    <location>
        <begin position="1106"/>
        <end position="1118"/>
    </location>
</feature>
<feature type="region of interest" description="Disordered" evidence="5">
    <location>
        <begin position="1283"/>
        <end position="1355"/>
    </location>
</feature>
<feature type="compositionally biased region" description="Basic and acidic residues" evidence="5">
    <location>
        <begin position="361"/>
        <end position="380"/>
    </location>
</feature>
<feature type="compositionally biased region" description="Acidic residues" evidence="5">
    <location>
        <begin position="1519"/>
        <end position="1529"/>
    </location>
</feature>
<dbReference type="InterPro" id="IPR001245">
    <property type="entry name" value="Ser-Thr/Tyr_kinase_cat_dom"/>
</dbReference>
<feature type="compositionally biased region" description="Basic and acidic residues" evidence="5">
    <location>
        <begin position="2195"/>
        <end position="2205"/>
    </location>
</feature>
<feature type="compositionally biased region" description="Low complexity" evidence="5">
    <location>
        <begin position="701"/>
        <end position="721"/>
    </location>
</feature>
<name>A0A086KRI9_TOXGO</name>
<dbReference type="EMBL" id="AEYI02000650">
    <property type="protein sequence ID" value="KFG47007.1"/>
    <property type="molecule type" value="Genomic_DNA"/>
</dbReference>
<feature type="region of interest" description="Disordered" evidence="5">
    <location>
        <begin position="355"/>
        <end position="380"/>
    </location>
</feature>
<feature type="compositionally biased region" description="Basic and acidic residues" evidence="5">
    <location>
        <begin position="1567"/>
        <end position="1582"/>
    </location>
</feature>
<feature type="compositionally biased region" description="Basic and acidic residues" evidence="5">
    <location>
        <begin position="2106"/>
        <end position="2115"/>
    </location>
</feature>
<evidence type="ECO:0000313" key="7">
    <source>
        <dbReference type="EMBL" id="KFG47007.1"/>
    </source>
</evidence>
<feature type="region of interest" description="Disordered" evidence="5">
    <location>
        <begin position="1"/>
        <end position="42"/>
    </location>
</feature>
<dbReference type="SMART" id="SM00220">
    <property type="entry name" value="S_TKc"/>
    <property type="match status" value="1"/>
</dbReference>
<dbReference type="InterPro" id="IPR008271">
    <property type="entry name" value="Ser/Thr_kinase_AS"/>
</dbReference>
<feature type="compositionally biased region" description="Low complexity" evidence="5">
    <location>
        <begin position="14"/>
        <end position="30"/>
    </location>
</feature>
<dbReference type="PANTHER" id="PTHR44329">
    <property type="entry name" value="SERINE/THREONINE-PROTEIN KINASE TNNI3K-RELATED"/>
    <property type="match status" value="1"/>
</dbReference>
<dbReference type="VEuPathDB" id="ToxoDB:TGP89_253860"/>
<feature type="compositionally biased region" description="Basic and acidic residues" evidence="5">
    <location>
        <begin position="2077"/>
        <end position="2086"/>
    </location>
</feature>
<feature type="compositionally biased region" description="Polar residues" evidence="5">
    <location>
        <begin position="1998"/>
        <end position="2009"/>
    </location>
</feature>
<dbReference type="GO" id="GO:0005524">
    <property type="term" value="F:ATP binding"/>
    <property type="evidence" value="ECO:0007669"/>
    <property type="project" value="UniProtKB-KW"/>
</dbReference>
<feature type="region of interest" description="Disordered" evidence="5">
    <location>
        <begin position="956"/>
        <end position="1122"/>
    </location>
</feature>
<evidence type="ECO:0000313" key="8">
    <source>
        <dbReference type="Proteomes" id="UP000028828"/>
    </source>
</evidence>
<dbReference type="Proteomes" id="UP000028828">
    <property type="component" value="Unassembled WGS sequence"/>
</dbReference>
<dbReference type="Gene3D" id="1.10.510.10">
    <property type="entry name" value="Transferase(Phosphotransferase) domain 1"/>
    <property type="match status" value="1"/>
</dbReference>
<feature type="compositionally biased region" description="Basic and acidic residues" evidence="5">
    <location>
        <begin position="1819"/>
        <end position="1829"/>
    </location>
</feature>
<proteinExistence type="predicted"/>
<feature type="compositionally biased region" description="Polar residues" evidence="5">
    <location>
        <begin position="2136"/>
        <end position="2155"/>
    </location>
</feature>
<feature type="region of interest" description="Disordered" evidence="5">
    <location>
        <begin position="1991"/>
        <end position="2018"/>
    </location>
</feature>
<keyword evidence="2" id="KW-0547">Nucleotide-binding</keyword>
<feature type="region of interest" description="Disordered" evidence="5">
    <location>
        <begin position="144"/>
        <end position="334"/>
    </location>
</feature>
<accession>A0A086KRI9</accession>
<feature type="compositionally biased region" description="Polar residues" evidence="5">
    <location>
        <begin position="1025"/>
        <end position="1055"/>
    </location>
</feature>
<feature type="compositionally biased region" description="Low complexity" evidence="5">
    <location>
        <begin position="2156"/>
        <end position="2167"/>
    </location>
</feature>
<evidence type="ECO:0000256" key="5">
    <source>
        <dbReference type="SAM" id="MobiDB-lite"/>
    </source>
</evidence>
<feature type="region of interest" description="Disordered" evidence="5">
    <location>
        <begin position="2043"/>
        <end position="2226"/>
    </location>
</feature>
<feature type="compositionally biased region" description="Low complexity" evidence="5">
    <location>
        <begin position="409"/>
        <end position="421"/>
    </location>
</feature>
<feature type="region of interest" description="Disordered" evidence="5">
    <location>
        <begin position="1744"/>
        <end position="1773"/>
    </location>
</feature>
<dbReference type="PROSITE" id="PS00108">
    <property type="entry name" value="PROTEIN_KINASE_ST"/>
    <property type="match status" value="1"/>
</dbReference>
<dbReference type="SUPFAM" id="SSF56112">
    <property type="entry name" value="Protein kinase-like (PK-like)"/>
    <property type="match status" value="1"/>
</dbReference>
<dbReference type="PANTHER" id="PTHR44329:SF288">
    <property type="entry name" value="MITOGEN-ACTIVATED PROTEIN KINASE KINASE KINASE 20"/>
    <property type="match status" value="1"/>
</dbReference>
<feature type="compositionally biased region" description="Acidic residues" evidence="5">
    <location>
        <begin position="2057"/>
        <end position="2071"/>
    </location>
</feature>
<evidence type="ECO:0000259" key="6">
    <source>
        <dbReference type="PROSITE" id="PS50011"/>
    </source>
</evidence>
<feature type="region of interest" description="Disordered" evidence="5">
    <location>
        <begin position="1818"/>
        <end position="1907"/>
    </location>
</feature>
<feature type="region of interest" description="Disordered" evidence="5">
    <location>
        <begin position="1197"/>
        <end position="1220"/>
    </location>
</feature>
<evidence type="ECO:0000256" key="2">
    <source>
        <dbReference type="ARBA" id="ARBA00022741"/>
    </source>
</evidence>
<feature type="region of interest" description="Disordered" evidence="5">
    <location>
        <begin position="1567"/>
        <end position="1602"/>
    </location>
</feature>
<feature type="region of interest" description="Disordered" evidence="5">
    <location>
        <begin position="561"/>
        <end position="580"/>
    </location>
</feature>
<gene>
    <name evidence="7" type="ORF">TGP89_253860</name>
</gene>
<evidence type="ECO:0000256" key="4">
    <source>
        <dbReference type="ARBA" id="ARBA00022840"/>
    </source>
</evidence>
<dbReference type="GO" id="GO:0004715">
    <property type="term" value="F:non-membrane spanning protein tyrosine kinase activity"/>
    <property type="evidence" value="ECO:0007669"/>
    <property type="project" value="UniProtKB-EC"/>
</dbReference>
<feature type="compositionally biased region" description="Polar residues" evidence="5">
    <location>
        <begin position="1295"/>
        <end position="1305"/>
    </location>
</feature>
<feature type="compositionally biased region" description="Basic and acidic residues" evidence="5">
    <location>
        <begin position="1456"/>
        <end position="1474"/>
    </location>
</feature>
<feature type="compositionally biased region" description="Low complexity" evidence="5">
    <location>
        <begin position="1583"/>
        <end position="1593"/>
    </location>
</feature>
<comment type="caution">
    <text evidence="7">The sequence shown here is derived from an EMBL/GenBank/DDBJ whole genome shotgun (WGS) entry which is preliminary data.</text>
</comment>
<dbReference type="InterPro" id="IPR011009">
    <property type="entry name" value="Kinase-like_dom_sf"/>
</dbReference>
<dbReference type="InterPro" id="IPR051681">
    <property type="entry name" value="Ser/Thr_Kinases-Pseudokinases"/>
</dbReference>
<feature type="domain" description="Protein kinase" evidence="6">
    <location>
        <begin position="2182"/>
        <end position="2486"/>
    </location>
</feature>
<feature type="region of interest" description="Disordered" evidence="5">
    <location>
        <begin position="757"/>
        <end position="852"/>
    </location>
</feature>
<feature type="compositionally biased region" description="Basic and acidic residues" evidence="5">
    <location>
        <begin position="291"/>
        <end position="313"/>
    </location>
</feature>
<feature type="region of interest" description="Disordered" evidence="5">
    <location>
        <begin position="632"/>
        <end position="743"/>
    </location>
</feature>
<dbReference type="EC" id="2.7.10.2" evidence="7"/>
<dbReference type="PROSITE" id="PS50011">
    <property type="entry name" value="PROTEIN_KINASE_DOM"/>
    <property type="match status" value="1"/>
</dbReference>
<feature type="compositionally biased region" description="Low complexity" evidence="5">
    <location>
        <begin position="1489"/>
        <end position="1511"/>
    </location>
</feature>
<feature type="compositionally biased region" description="Low complexity" evidence="5">
    <location>
        <begin position="1336"/>
        <end position="1355"/>
    </location>
</feature>
<keyword evidence="4" id="KW-0067">ATP-binding</keyword>
<feature type="compositionally biased region" description="Polar residues" evidence="5">
    <location>
        <begin position="770"/>
        <end position="784"/>
    </location>
</feature>
<evidence type="ECO:0000256" key="1">
    <source>
        <dbReference type="ARBA" id="ARBA00022679"/>
    </source>
</evidence>
<feature type="compositionally biased region" description="Low complexity" evidence="5">
    <location>
        <begin position="314"/>
        <end position="331"/>
    </location>
</feature>
<dbReference type="Pfam" id="PF07714">
    <property type="entry name" value="PK_Tyr_Ser-Thr"/>
    <property type="match status" value="1"/>
</dbReference>
<reference evidence="7 8" key="1">
    <citation type="submission" date="2014-03" db="EMBL/GenBank/DDBJ databases">
        <authorList>
            <person name="Sibley D."/>
            <person name="Venepally P."/>
            <person name="Karamycheva S."/>
            <person name="Hadjithomas M."/>
            <person name="Khan A."/>
            <person name="Brunk B."/>
            <person name="Roos D."/>
            <person name="Caler E."/>
            <person name="Lorenzi H."/>
        </authorList>
    </citation>
    <scope>NUCLEOTIDE SEQUENCE [LARGE SCALE GENOMIC DNA]</scope>
    <source>
        <strain evidence="8">p89</strain>
    </source>
</reference>
<feature type="region of interest" description="Disordered" evidence="5">
    <location>
        <begin position="409"/>
        <end position="430"/>
    </location>
</feature>
<feature type="region of interest" description="Disordered" evidence="5">
    <location>
        <begin position="1412"/>
        <end position="1538"/>
    </location>
</feature>
<keyword evidence="1 7" id="KW-0808">Transferase</keyword>
<feature type="compositionally biased region" description="Low complexity" evidence="5">
    <location>
        <begin position="1085"/>
        <end position="1099"/>
    </location>
</feature>
<feature type="compositionally biased region" description="Basic and acidic residues" evidence="5">
    <location>
        <begin position="237"/>
        <end position="247"/>
    </location>
</feature>
<dbReference type="GO" id="GO:0004674">
    <property type="term" value="F:protein serine/threonine kinase activity"/>
    <property type="evidence" value="ECO:0007669"/>
    <property type="project" value="TreeGrafter"/>
</dbReference>
<dbReference type="InterPro" id="IPR000719">
    <property type="entry name" value="Prot_kinase_dom"/>
</dbReference>
<dbReference type="OrthoDB" id="332294at2759"/>
<sequence>MPRNLPRGRERGQPPETSSPEESLSSSSSSCRTFAASPGPSFTSAVSSASASLASLRPSLFLRGRKRSVSPLEQRGRASSESPFACPRSPPDSSRRSSGEDFTCSARQGVGLLTRTHFRGYPVQCSALGIESEGERVGSLCAFRDSRGEDANSAAPGARRSRGQEEREPDREEGRERRPCTSVAFSQGPGDRGDLSPLSDRADTGLDCGQDSERADTGECFSPDGPLTRRVSLRDPPAWRDSREEALHPPVPDLFPGTFVPAPGGGRLVSPASGLSEPRGSIGEESEGADLEEHPIQPEGDHVRRTARGDQCRGRAGAASHPSPASSSSRPFVEEREDVCAEALISKMFSSRSQLLVPKLPVERPSRRLRTDPPRPVSERRSFLSRLFSSFSSSSTHSAVPSALPSLPSSFSFSSLPSSSSPLPPSPSGPVCAMRPEIERLHSDRSTSSVCSSPPSRVLSARNSRDFCAGSDRLLGWPGCERVAFSPSLNGGPAQGGGPRHSPSFPAPSLSSQTHQREPQARRNAPFSLMPTSFLPFASALYQRTSGQAAPRSLDLATNCPGAYPSPGASPPPGASGWQSQGSASLAWFMLSEVVVKALTVHDTGGVNVEVAIDPKNPFLLQGTVTGALSYARGGNGSRRQRSCSFQHGDVATPVERRAPRRSWTTADTPGPSPGASEPRGPGEDGGRTLSRSFQNRRQFAAASTPSRAAAAPLAKSSSMPGDRDEHDSSKRPPASTAPSSWVASLRSASFIGGSKLKRQEGGQGFAISSPAQKRGSSANSTFSDGECRTPPPPPLRATPSRGSRSGEGPFWSPFGAAESAGRETAASSRGEAREGAPIRRGRTGELNSPSSISNRFPFRAFSAVSSASLCRSGGPAARGAPHATYYYFGETKRNKRHGWGMIVNDERCLLEAQWVNDTVLGWYVCYHEYATEFGYRELTNVSAVSVASDSNSFIIPVRPSPTDAGDAPLRPLERSDRSKRDKLSTSPWKGGKPAWGRTGRRSSTIAGVAQPKEHKIAGSKSDSDSIALSQSFTPDPSNSTFFLSSPVPSANKLSSGGAPNASDDPAARDRDAALPARPVSPTVGTALASSSPTGSSLPASPPPRASLGGSATGALAEAAKRRGRLMAHAHFADDPEQTDKVLSQVRRGKLKHKTIHSQTAFTITVTHFEALAETGAQVDAGGARRGDGFESGLAAAPELEGTARSSTGPVVPSRPRSASADHVLVTHTLVRAKKNGLDVERPRSGPIAGASRRVSVASPAAVAAAQAAAEVEAMGGPYAAADSGPFDRAEKETAWTQGGPTHSSVVVVDGASRSVSPSALRREQEPQRPTPDDLPSSASPTTGLPPSSSAASASGPLAVCATSQSSVASAALVGLSSASTSQSGVDNSTWGGRWKLGDLLGHGNELSAYSSQREDVSELDDESLSRESPVPPALSVLQGAQPLSAARGQETGSGLEKKREAPEEASETGKDVATENASLMFLHPLPQSRSCSGSSSRSLSRSSGPGTTGTEAPSAEAPDPEMSQEEASEAASPFQRRRRRPLTCIPYEASAAANKVMLDLTDAEAREGGAGERSDEAEGRRVSNSSANAVSAEELERRKRRLRRGSTFPEFTTQENPAVTETVLCEGINRGGTRPCMRDPHFGAGPPPCHYLRASDSTKWSTNTFCHFLRMLGLTREASIAKLNRLCGADIPTLTREKLRETGITDRYIHKFLLTVARCLWSCSDHLDPLTPLNRRHLRRSTFASKQNAKGTERPAQASSASTTSLASEDGLRSIPASEVRVGRKLGGGGYATVYKARYRGRDVACKIFKYTPSAWHESVKSDSRDAASSRQTPTAKDLATGPVPRRGPEAQASRPQGGSGGRPLDSCTSPAQSRRSSDRVDVPPSSSQRQEPTAAPAGSKCEPGAVVSRANSLTYSGARGVLEVHPRRTSNVLSSGLQSARSEESVPQIDGETRLKHRAQLEKSCDECRADSPLLGLEASCGSRFSSELGEEDLTRQPSPLAATTGQEGRVDHRRSSSCMQLVAAKISTFDHNGGHASWYTHSGSRLPHESPDWLGEDGDGGEEREDDGASGGPHVHERDEASRLARPSVSSEPALLSSRVWRKPSDPSDVSRRSSASCLPPVPCVEEVERRPSGTSGFETRSLSGASNSLRNAQAAPRSAAGERAACEQSELAGSEGGAESRHSDNAGSEAELTRQETHATQDEEDSQKASASRATGRPCPETQGRVVPKLDYFRYCPQPLKHRDYEADILAALQPHPNIISLYGRCHLRPGEEALIIEYCKKGSLDALVFPRENERRGGPKLWKALSRPKLVQIFIDVAKGMAHVHSRNILHRDLKLSNILLDGDTGKVADFGVATAFVPSDSPSVLALFGNLFYAAPEVLRGDAFYPASDVWSYGVAFWEALTGTLAYEGFPAGFVFTRVAAGALGLHIPSDFPPPLRFLMSRILAFEPSERPSFEEVAQALTDLQANALSEIERDLDDFFGLA</sequence>
<feature type="compositionally biased region" description="Basic and acidic residues" evidence="5">
    <location>
        <begin position="162"/>
        <end position="179"/>
    </location>
</feature>
<feature type="compositionally biased region" description="Basic and acidic residues" evidence="5">
    <location>
        <begin position="972"/>
        <end position="984"/>
    </location>
</feature>
<feature type="region of interest" description="Disordered" evidence="5">
    <location>
        <begin position="64"/>
        <end position="106"/>
    </location>
</feature>
<evidence type="ECO:0000256" key="3">
    <source>
        <dbReference type="ARBA" id="ARBA00022777"/>
    </source>
</evidence>
<dbReference type="Gene3D" id="3.30.200.20">
    <property type="entry name" value="Phosphorylase Kinase, domain 1"/>
    <property type="match status" value="2"/>
</dbReference>
<protein>
    <submittedName>
        <fullName evidence="7">Tyrosine kinase-like (TKL) protein</fullName>
        <ecNumber evidence="7">2.7.10.2</ecNumber>
    </submittedName>
</protein>
<keyword evidence="3 7" id="KW-0418">Kinase</keyword>
<organism evidence="7 8">
    <name type="scientific">Toxoplasma gondii p89</name>
    <dbReference type="NCBI Taxonomy" id="943119"/>
    <lineage>
        <taxon>Eukaryota</taxon>
        <taxon>Sar</taxon>
        <taxon>Alveolata</taxon>
        <taxon>Apicomplexa</taxon>
        <taxon>Conoidasida</taxon>
        <taxon>Coccidia</taxon>
        <taxon>Eucoccidiorida</taxon>
        <taxon>Eimeriorina</taxon>
        <taxon>Sarcocystidae</taxon>
        <taxon>Toxoplasma</taxon>
    </lineage>
</organism>